<keyword evidence="3 7" id="KW-0812">Transmembrane</keyword>
<dbReference type="Pfam" id="PF01184">
    <property type="entry name" value="Gpr1_Fun34_YaaH"/>
    <property type="match status" value="1"/>
</dbReference>
<sequence length="370" mass="39683">MPLGAGLLGNSTGMTSNHAHESVTTNNNQHLGATSARADNHNNTHLGATSARDEETLSAGSTARAESNAYRMSANNGELEKDFSNRNGPNGYGYGGANNHQHLHDGMDEDLALKHIRTAGSISISPELFEKLYLSPKNEVKGELRKTFGNPTPLALVGFLLSLTPLSWTLMGWRGAGGSGSASIGWYFFAGGLLMVLGGVGEWILGNTFPFVVFTSFGAFWLGYGATLVPTYGAYENYRNPNEQGSTGLESVGFNVGIAYFMICMGILCLVYLVCSMRTNLVFFLIFFTLVPAFGLLAGTFIHTAQGNAKIASKCQEAAGAFTFVTCLLGWYIFFAIMLASVDFPFSLPIVDLSGMIKGASEKQKVDHVE</sequence>
<keyword evidence="4 7" id="KW-1133">Transmembrane helix</keyword>
<evidence type="ECO:0000256" key="4">
    <source>
        <dbReference type="ARBA" id="ARBA00022989"/>
    </source>
</evidence>
<gene>
    <name evidence="8" type="ORF">E8E12_008409</name>
</gene>
<dbReference type="GO" id="GO:0005886">
    <property type="term" value="C:plasma membrane"/>
    <property type="evidence" value="ECO:0007669"/>
    <property type="project" value="TreeGrafter"/>
</dbReference>
<feature type="transmembrane region" description="Helical" evidence="7">
    <location>
        <begin position="185"/>
        <end position="205"/>
    </location>
</feature>
<name>A0A9P4WP04_9PLEO</name>
<accession>A0A9P4WP04</accession>
<evidence type="ECO:0000256" key="1">
    <source>
        <dbReference type="ARBA" id="ARBA00004141"/>
    </source>
</evidence>
<feature type="transmembrane region" description="Helical" evidence="7">
    <location>
        <begin position="281"/>
        <end position="302"/>
    </location>
</feature>
<dbReference type="GO" id="GO:0015123">
    <property type="term" value="F:acetate transmembrane transporter activity"/>
    <property type="evidence" value="ECO:0007669"/>
    <property type="project" value="TreeGrafter"/>
</dbReference>
<dbReference type="PANTHER" id="PTHR31123">
    <property type="entry name" value="ACCUMULATION OF DYADS PROTEIN 2-RELATED"/>
    <property type="match status" value="1"/>
</dbReference>
<evidence type="ECO:0000256" key="2">
    <source>
        <dbReference type="ARBA" id="ARBA00005587"/>
    </source>
</evidence>
<evidence type="ECO:0000256" key="3">
    <source>
        <dbReference type="ARBA" id="ARBA00022692"/>
    </source>
</evidence>
<dbReference type="EMBL" id="SWKV01000041">
    <property type="protein sequence ID" value="KAF3037694.1"/>
    <property type="molecule type" value="Genomic_DNA"/>
</dbReference>
<comment type="caution">
    <text evidence="8">The sequence shown here is derived from an EMBL/GenBank/DDBJ whole genome shotgun (WGS) entry which is preliminary data.</text>
</comment>
<evidence type="ECO:0000313" key="8">
    <source>
        <dbReference type="EMBL" id="KAF3037694.1"/>
    </source>
</evidence>
<evidence type="ECO:0000256" key="5">
    <source>
        <dbReference type="ARBA" id="ARBA00023136"/>
    </source>
</evidence>
<dbReference type="InterPro" id="IPR051633">
    <property type="entry name" value="AceTr"/>
</dbReference>
<comment type="subcellular location">
    <subcellularLocation>
        <location evidence="1">Membrane</location>
        <topology evidence="1">Multi-pass membrane protein</topology>
    </subcellularLocation>
</comment>
<organism evidence="8 9">
    <name type="scientific">Didymella heteroderae</name>
    <dbReference type="NCBI Taxonomy" id="1769908"/>
    <lineage>
        <taxon>Eukaryota</taxon>
        <taxon>Fungi</taxon>
        <taxon>Dikarya</taxon>
        <taxon>Ascomycota</taxon>
        <taxon>Pezizomycotina</taxon>
        <taxon>Dothideomycetes</taxon>
        <taxon>Pleosporomycetidae</taxon>
        <taxon>Pleosporales</taxon>
        <taxon>Pleosporineae</taxon>
        <taxon>Didymellaceae</taxon>
        <taxon>Didymella</taxon>
    </lineage>
</organism>
<feature type="transmembrane region" description="Helical" evidence="7">
    <location>
        <begin position="212"/>
        <end position="232"/>
    </location>
</feature>
<feature type="transmembrane region" description="Helical" evidence="7">
    <location>
        <begin position="322"/>
        <end position="346"/>
    </location>
</feature>
<dbReference type="Proteomes" id="UP000758155">
    <property type="component" value="Unassembled WGS sequence"/>
</dbReference>
<dbReference type="PANTHER" id="PTHR31123:SF4">
    <property type="entry name" value="PROTEIN ALCS"/>
    <property type="match status" value="1"/>
</dbReference>
<reference evidence="8" key="1">
    <citation type="submission" date="2019-04" db="EMBL/GenBank/DDBJ databases">
        <title>Sequencing of skin fungus with MAO and IRED activity.</title>
        <authorList>
            <person name="Marsaioli A.J."/>
            <person name="Bonatto J.M.C."/>
            <person name="Reis Junior O."/>
        </authorList>
    </citation>
    <scope>NUCLEOTIDE SEQUENCE</scope>
    <source>
        <strain evidence="8">28M1</strain>
    </source>
</reference>
<keyword evidence="9" id="KW-1185">Reference proteome</keyword>
<evidence type="ECO:0000313" key="9">
    <source>
        <dbReference type="Proteomes" id="UP000758155"/>
    </source>
</evidence>
<feature type="region of interest" description="Disordered" evidence="6">
    <location>
        <begin position="1"/>
        <end position="101"/>
    </location>
</feature>
<proteinExistence type="inferred from homology"/>
<evidence type="ECO:0000256" key="7">
    <source>
        <dbReference type="SAM" id="Phobius"/>
    </source>
</evidence>
<evidence type="ECO:0008006" key="10">
    <source>
        <dbReference type="Google" id="ProtNLM"/>
    </source>
</evidence>
<dbReference type="InterPro" id="IPR000791">
    <property type="entry name" value="Gpr1/Fun34/SatP-like"/>
</dbReference>
<keyword evidence="5 7" id="KW-0472">Membrane</keyword>
<dbReference type="OrthoDB" id="3648309at2759"/>
<evidence type="ECO:0000256" key="6">
    <source>
        <dbReference type="SAM" id="MobiDB-lite"/>
    </source>
</evidence>
<feature type="compositionally biased region" description="Polar residues" evidence="6">
    <location>
        <begin position="9"/>
        <end position="32"/>
    </location>
</feature>
<dbReference type="AlphaFoldDB" id="A0A9P4WP04"/>
<feature type="transmembrane region" description="Helical" evidence="7">
    <location>
        <begin position="154"/>
        <end position="173"/>
    </location>
</feature>
<protein>
    <recommendedName>
        <fullName evidence="10">GPR1/FUN34/YaaH-class plasma membrane protein</fullName>
    </recommendedName>
</protein>
<feature type="transmembrane region" description="Helical" evidence="7">
    <location>
        <begin position="252"/>
        <end position="274"/>
    </location>
</feature>
<comment type="similarity">
    <text evidence="2">Belongs to the acetate uptake transporter (AceTr) (TC 2.A.96) family.</text>
</comment>